<protein>
    <submittedName>
        <fullName evidence="2">Uncharacterized protein</fullName>
    </submittedName>
</protein>
<dbReference type="EMBL" id="JABDHM010000003">
    <property type="protein sequence ID" value="KAF5226108.1"/>
    <property type="molecule type" value="Genomic_DNA"/>
</dbReference>
<dbReference type="VEuPathDB" id="TriTrypDB:BCY84_10668"/>
<feature type="compositionally biased region" description="Basic and acidic residues" evidence="1">
    <location>
        <begin position="69"/>
        <end position="78"/>
    </location>
</feature>
<comment type="caution">
    <text evidence="2">The sequence shown here is derived from an EMBL/GenBank/DDBJ whole genome shotgun (WGS) entry which is preliminary data.</text>
</comment>
<reference evidence="2 3" key="1">
    <citation type="journal article" date="2019" name="Genome Biol. Evol.">
        <title>Nanopore Sequencing Significantly Improves Genome Assembly of the Protozoan Parasite Trypanosoma cruzi.</title>
        <authorList>
            <person name="Diaz-Viraque F."/>
            <person name="Pita S."/>
            <person name="Greif G."/>
            <person name="de Souza R.C.M."/>
            <person name="Iraola G."/>
            <person name="Robello C."/>
        </authorList>
    </citation>
    <scope>NUCLEOTIDE SEQUENCE [LARGE SCALE GENOMIC DNA]</scope>
    <source>
        <strain evidence="2 3">Berenice</strain>
    </source>
</reference>
<accession>A0A7J6YJ18</accession>
<feature type="region of interest" description="Disordered" evidence="1">
    <location>
        <begin position="58"/>
        <end position="111"/>
    </location>
</feature>
<sequence>MSGRGIVPILERHGDVYITGSTVVRHKVGSNGHELDLFPSGYDLQLVLSAKNLYKLRQRHPPPRLLSRKPGDNRKEGKEEDELQQKNQWSGGEKSHAPLPPPPPPPPPEMMWRESLGLIRALVPLHNHPSRMWAAGRHELGANCYGFAIEYFSTKKGPKPSAQRTVLQRYMKEIQCRCVNDVFTDVKLVALDGTPGGLRVREFHVGLMRPPQSGSEPARTLYASSEGSPFLEQEWCCVFREAQMNYWHERLEDKLIEDPEVFQYQIYAMEFPNTTTASTAAGRATQKHEKQPLLCQLVLSTERLYVVPRHDAKLLAVELPLHHSEMHLRWFTVAALQSISFDPYTGVIVCVGRQQHEGKQQKSSCARQSLTHAGSAADSSKEVGFTLGFFSVAEAEEAVLEIQRVWELTHRHEDFPLA</sequence>
<dbReference type="VEuPathDB" id="TriTrypDB:ECC02_000669"/>
<evidence type="ECO:0000313" key="3">
    <source>
        <dbReference type="Proteomes" id="UP000583944"/>
    </source>
</evidence>
<feature type="compositionally biased region" description="Pro residues" evidence="1">
    <location>
        <begin position="98"/>
        <end position="109"/>
    </location>
</feature>
<organism evidence="2 3">
    <name type="scientific">Trypanosoma cruzi</name>
    <dbReference type="NCBI Taxonomy" id="5693"/>
    <lineage>
        <taxon>Eukaryota</taxon>
        <taxon>Discoba</taxon>
        <taxon>Euglenozoa</taxon>
        <taxon>Kinetoplastea</taxon>
        <taxon>Metakinetoplastina</taxon>
        <taxon>Trypanosomatida</taxon>
        <taxon>Trypanosomatidae</taxon>
        <taxon>Trypanosoma</taxon>
        <taxon>Schizotrypanum</taxon>
    </lineage>
</organism>
<evidence type="ECO:0000313" key="2">
    <source>
        <dbReference type="EMBL" id="KAF5226108.1"/>
    </source>
</evidence>
<gene>
    <name evidence="2" type="ORF">ECC02_000669</name>
</gene>
<evidence type="ECO:0000256" key="1">
    <source>
        <dbReference type="SAM" id="MobiDB-lite"/>
    </source>
</evidence>
<name>A0A7J6YJ18_TRYCR</name>
<proteinExistence type="predicted"/>
<dbReference type="Proteomes" id="UP000583944">
    <property type="component" value="Unassembled WGS sequence"/>
</dbReference>
<dbReference type="AlphaFoldDB" id="A0A7J6YJ18"/>